<gene>
    <name evidence="6" type="ORF">GR170_03265</name>
</gene>
<dbReference type="InterPro" id="IPR000700">
    <property type="entry name" value="PAS-assoc_C"/>
</dbReference>
<dbReference type="GO" id="GO:0016020">
    <property type="term" value="C:membrane"/>
    <property type="evidence" value="ECO:0007669"/>
    <property type="project" value="InterPro"/>
</dbReference>
<evidence type="ECO:0000259" key="3">
    <source>
        <dbReference type="PROSITE" id="PS50111"/>
    </source>
</evidence>
<dbReference type="InterPro" id="IPR004089">
    <property type="entry name" value="MCPsignal_dom"/>
</dbReference>
<feature type="domain" description="PAS" evidence="4">
    <location>
        <begin position="714"/>
        <end position="744"/>
    </location>
</feature>
<dbReference type="InterPro" id="IPR035965">
    <property type="entry name" value="PAS-like_dom_sf"/>
</dbReference>
<feature type="domain" description="PAS" evidence="4">
    <location>
        <begin position="352"/>
        <end position="376"/>
    </location>
</feature>
<dbReference type="SMART" id="SM00283">
    <property type="entry name" value="MA"/>
    <property type="match status" value="1"/>
</dbReference>
<dbReference type="SMART" id="SM00091">
    <property type="entry name" value="PAS"/>
    <property type="match status" value="5"/>
</dbReference>
<feature type="domain" description="PAC" evidence="5">
    <location>
        <begin position="407"/>
        <end position="459"/>
    </location>
</feature>
<accession>A0A6L7FZJ0</accession>
<evidence type="ECO:0000313" key="7">
    <source>
        <dbReference type="Proteomes" id="UP000477911"/>
    </source>
</evidence>
<dbReference type="InterPro" id="IPR004090">
    <property type="entry name" value="Chemotax_Me-accpt_rcpt"/>
</dbReference>
<evidence type="ECO:0000259" key="4">
    <source>
        <dbReference type="PROSITE" id="PS50112"/>
    </source>
</evidence>
<keyword evidence="7" id="KW-1185">Reference proteome</keyword>
<feature type="domain" description="PAC" evidence="5">
    <location>
        <begin position="285"/>
        <end position="337"/>
    </location>
</feature>
<dbReference type="PROSITE" id="PS50112">
    <property type="entry name" value="PAS"/>
    <property type="match status" value="5"/>
</dbReference>
<proteinExistence type="predicted"/>
<dbReference type="InterPro" id="IPR000014">
    <property type="entry name" value="PAS"/>
</dbReference>
<feature type="region of interest" description="Disordered" evidence="2">
    <location>
        <begin position="1"/>
        <end position="58"/>
    </location>
</feature>
<dbReference type="SUPFAM" id="SSF58104">
    <property type="entry name" value="Methyl-accepting chemotaxis protein (MCP) signaling domain"/>
    <property type="match status" value="1"/>
</dbReference>
<evidence type="ECO:0000256" key="1">
    <source>
        <dbReference type="PROSITE-ProRule" id="PRU00284"/>
    </source>
</evidence>
<evidence type="ECO:0000256" key="2">
    <source>
        <dbReference type="SAM" id="MobiDB-lite"/>
    </source>
</evidence>
<evidence type="ECO:0000259" key="5">
    <source>
        <dbReference type="PROSITE" id="PS50113"/>
    </source>
</evidence>
<reference evidence="6 7" key="1">
    <citation type="submission" date="2019-12" db="EMBL/GenBank/DDBJ databases">
        <authorList>
            <person name="Li M."/>
        </authorList>
    </citation>
    <scope>NUCLEOTIDE SEQUENCE [LARGE SCALE GENOMIC DNA]</scope>
    <source>
        <strain evidence="6 7">GBMRC 2024</strain>
    </source>
</reference>
<dbReference type="Gene3D" id="3.30.450.20">
    <property type="entry name" value="PAS domain"/>
    <property type="match status" value="5"/>
</dbReference>
<feature type="domain" description="PAS" evidence="4">
    <location>
        <begin position="453"/>
        <end position="500"/>
    </location>
</feature>
<dbReference type="AlphaFoldDB" id="A0A6L7FZJ0"/>
<sequence length="1012" mass="111281">MPPPTPSRPASTPASAPMATSSARSPAKVPKSMVIPRFDPVRAEQKQLPPGDARPAARQGIGAIGNIETPPVKPPGAMRGARTVCREAAGQMGADMDERDIEAAKKNLLRASILLRVSTAAHEVETANRSASRLTGGANTSPVGKHFPSLFREAEFVAECLGRAAQSGEPVEFHVHLSAARATATFFGMASAAPDGGGAVLIDGRLVPFDTETTSKIDAVERSQAVIEFDTSGTILSANPILLELMGYDAEELIGKPHSVLCRTDYVKSPAYRQLWKDLAAGKLQDGEFERLRKDGQPVWIRANYNPIFGPDGKVARVVKFAMDITAAKLEKAETDGRLAAVGQALAMVEFDLDGRYLDSNKAFLTLMGYSREEALRLSHAQFCDPDYAGSPAYRDFWSRLCSGEVEAGEFQRRTKTGDGVWLRASYTPVRGPDGRIRKIVKAALDVTFERNAANEIRGRMEAVNNALLVAEYSPDGTILSMNDSYLDLAGYPEDQIKGRHAAMLWNREGVETRESQRFWAALATGETQQDGFRRFGARGRDFFVFSTFTPIRDLDGRIKRIIELSRDITEQSNRNLEFEGTVHAISRAQAVVEFDMSGNILSANENFLSLMGYRADQIIGQHHRIFCAADYVDSEAYRSFWEKLGRGEFETGEYARLTQKGEEVFIQASYNPIFDLDGKPVKVIKFATDITAQRRHNAEFESKFNAIDRSQAVIEFDLEGNILAANENFLRVSGYSMRELQGQHHSMFCTADHIKSQAYRDFWIALRKGQEQAGRFHRLAKFDRDFWIQATYAPLMDMHGRPVGVIKYAHDITNQVAMENLIREKARAMREMVDLLQVSISRIDQATTSTIDVSRNTKDAASGGFDELNGAIEVIGMIAKTSGSVTEMARVISDIANQTNLLAFNAAIEAARAGEFGVGFSVVADEVRKLAERSSNAALEITRLVAESAAQVDMGKTRSNSARAAFERIVECVLQTGGAVEAISTSVDKQKEVSRDVVGLISTLAQVTQND</sequence>
<dbReference type="PROSITE" id="PS50111">
    <property type="entry name" value="CHEMOTAXIS_TRANSDUC_2"/>
    <property type="match status" value="1"/>
</dbReference>
<dbReference type="Pfam" id="PF00015">
    <property type="entry name" value="MCPsignal"/>
    <property type="match status" value="1"/>
</dbReference>
<organism evidence="6 7">
    <name type="scientific">Pseudooceanicola albus</name>
    <dbReference type="NCBI Taxonomy" id="2692189"/>
    <lineage>
        <taxon>Bacteria</taxon>
        <taxon>Pseudomonadati</taxon>
        <taxon>Pseudomonadota</taxon>
        <taxon>Alphaproteobacteria</taxon>
        <taxon>Rhodobacterales</taxon>
        <taxon>Paracoccaceae</taxon>
        <taxon>Pseudooceanicola</taxon>
    </lineage>
</organism>
<dbReference type="Gene3D" id="1.10.287.950">
    <property type="entry name" value="Methyl-accepting chemotaxis protein"/>
    <property type="match status" value="1"/>
</dbReference>
<dbReference type="GO" id="GO:0006935">
    <property type="term" value="P:chemotaxis"/>
    <property type="evidence" value="ECO:0007669"/>
    <property type="project" value="InterPro"/>
</dbReference>
<dbReference type="PROSITE" id="PS50113">
    <property type="entry name" value="PAC"/>
    <property type="match status" value="5"/>
</dbReference>
<dbReference type="InterPro" id="IPR013655">
    <property type="entry name" value="PAS_fold_3"/>
</dbReference>
<dbReference type="Pfam" id="PF08448">
    <property type="entry name" value="PAS_4"/>
    <property type="match status" value="1"/>
</dbReference>
<dbReference type="InterPro" id="IPR013656">
    <property type="entry name" value="PAS_4"/>
</dbReference>
<dbReference type="GO" id="GO:0004888">
    <property type="term" value="F:transmembrane signaling receptor activity"/>
    <property type="evidence" value="ECO:0007669"/>
    <property type="project" value="InterPro"/>
</dbReference>
<evidence type="ECO:0000313" key="6">
    <source>
        <dbReference type="EMBL" id="MXN16842.1"/>
    </source>
</evidence>
<feature type="domain" description="PAC" evidence="5">
    <location>
        <begin position="771"/>
        <end position="825"/>
    </location>
</feature>
<dbReference type="PANTHER" id="PTHR24422">
    <property type="entry name" value="CHEMOTAXIS PROTEIN METHYLTRANSFERASE"/>
    <property type="match status" value="1"/>
</dbReference>
<feature type="domain" description="PAS" evidence="4">
    <location>
        <begin position="226"/>
        <end position="256"/>
    </location>
</feature>
<feature type="domain" description="Methyl-accepting transducer" evidence="3">
    <location>
        <begin position="834"/>
        <end position="1012"/>
    </location>
</feature>
<dbReference type="SMART" id="SM00086">
    <property type="entry name" value="PAC"/>
    <property type="match status" value="5"/>
</dbReference>
<dbReference type="Pfam" id="PF08447">
    <property type="entry name" value="PAS_3"/>
    <property type="match status" value="4"/>
</dbReference>
<dbReference type="PRINTS" id="PR00260">
    <property type="entry name" value="CHEMTRNSDUCR"/>
</dbReference>
<comment type="caution">
    <text evidence="6">The sequence shown here is derived from an EMBL/GenBank/DDBJ whole genome shotgun (WGS) entry which is preliminary data.</text>
</comment>
<dbReference type="InterPro" id="IPR001610">
    <property type="entry name" value="PAC"/>
</dbReference>
<name>A0A6L7FZJ0_9RHOB</name>
<dbReference type="Proteomes" id="UP000477911">
    <property type="component" value="Unassembled WGS sequence"/>
</dbReference>
<feature type="domain" description="PAS" evidence="4">
    <location>
        <begin position="592"/>
        <end position="636"/>
    </location>
</feature>
<dbReference type="CDD" id="cd00130">
    <property type="entry name" value="PAS"/>
    <property type="match status" value="5"/>
</dbReference>
<dbReference type="GO" id="GO:0007165">
    <property type="term" value="P:signal transduction"/>
    <property type="evidence" value="ECO:0007669"/>
    <property type="project" value="UniProtKB-KW"/>
</dbReference>
<dbReference type="InterPro" id="IPR050903">
    <property type="entry name" value="Bact_Chemotaxis_MeTrfase"/>
</dbReference>
<feature type="domain" description="PAC" evidence="5">
    <location>
        <begin position="529"/>
        <end position="581"/>
    </location>
</feature>
<dbReference type="NCBIfam" id="TIGR00229">
    <property type="entry name" value="sensory_box"/>
    <property type="match status" value="5"/>
</dbReference>
<dbReference type="SUPFAM" id="SSF55785">
    <property type="entry name" value="PYP-like sensor domain (PAS domain)"/>
    <property type="match status" value="5"/>
</dbReference>
<protein>
    <submittedName>
        <fullName evidence="6">PAS domain S-box protein</fullName>
    </submittedName>
</protein>
<dbReference type="PANTHER" id="PTHR24422:SF10">
    <property type="entry name" value="CHEMOTAXIS PROTEIN METHYLTRANSFERASE 2"/>
    <property type="match status" value="1"/>
</dbReference>
<feature type="domain" description="PAC" evidence="5">
    <location>
        <begin position="651"/>
        <end position="703"/>
    </location>
</feature>
<keyword evidence="1" id="KW-0807">Transducer</keyword>
<feature type="compositionally biased region" description="Low complexity" evidence="2">
    <location>
        <begin position="8"/>
        <end position="27"/>
    </location>
</feature>
<dbReference type="EMBL" id="WUMU01000003">
    <property type="protein sequence ID" value="MXN16842.1"/>
    <property type="molecule type" value="Genomic_DNA"/>
</dbReference>